<name>A0ABU0FV60_9BACI</name>
<proteinExistence type="inferred from homology"/>
<reference evidence="5 6" key="1">
    <citation type="submission" date="2023-07" db="EMBL/GenBank/DDBJ databases">
        <title>Genomic Encyclopedia of Type Strains, Phase IV (KMG-IV): sequencing the most valuable type-strain genomes for metagenomic binning, comparative biology and taxonomic classification.</title>
        <authorList>
            <person name="Goeker M."/>
        </authorList>
    </citation>
    <scope>NUCLEOTIDE SEQUENCE [LARGE SCALE GENOMIC DNA]</scope>
    <source>
        <strain evidence="5 6">DSM 19598</strain>
    </source>
</reference>
<organism evidence="5 6">
    <name type="scientific">Mesobacillus stamsii</name>
    <dbReference type="NCBI Taxonomy" id="225347"/>
    <lineage>
        <taxon>Bacteria</taxon>
        <taxon>Bacillati</taxon>
        <taxon>Bacillota</taxon>
        <taxon>Bacilli</taxon>
        <taxon>Bacillales</taxon>
        <taxon>Bacillaceae</taxon>
        <taxon>Mesobacillus</taxon>
    </lineage>
</organism>
<comment type="caution">
    <text evidence="5">The sequence shown here is derived from an EMBL/GenBank/DDBJ whole genome shotgun (WGS) entry which is preliminary data.</text>
</comment>
<dbReference type="CDD" id="cd00761">
    <property type="entry name" value="Glyco_tranf_GTA_type"/>
    <property type="match status" value="1"/>
</dbReference>
<gene>
    <name evidence="5" type="ORF">J2S25_002015</name>
</gene>
<evidence type="ECO:0000313" key="5">
    <source>
        <dbReference type="EMBL" id="MDQ0413809.1"/>
    </source>
</evidence>
<dbReference type="EMBL" id="JAUSUN010000010">
    <property type="protein sequence ID" value="MDQ0413809.1"/>
    <property type="molecule type" value="Genomic_DNA"/>
</dbReference>
<comment type="similarity">
    <text evidence="1">Belongs to the glycosyltransferase 2 family.</text>
</comment>
<keyword evidence="2" id="KW-0328">Glycosyltransferase</keyword>
<evidence type="ECO:0000313" key="6">
    <source>
        <dbReference type="Proteomes" id="UP001242313"/>
    </source>
</evidence>
<evidence type="ECO:0000256" key="3">
    <source>
        <dbReference type="ARBA" id="ARBA00022679"/>
    </source>
</evidence>
<keyword evidence="3" id="KW-0808">Transferase</keyword>
<dbReference type="RefSeq" id="WP_307191781.1">
    <property type="nucleotide sequence ID" value="NZ_JAUSUN010000010.1"/>
</dbReference>
<evidence type="ECO:0000259" key="4">
    <source>
        <dbReference type="Pfam" id="PF00535"/>
    </source>
</evidence>
<dbReference type="Pfam" id="PF00535">
    <property type="entry name" value="Glycos_transf_2"/>
    <property type="match status" value="1"/>
</dbReference>
<dbReference type="Gene3D" id="3.90.550.10">
    <property type="entry name" value="Spore Coat Polysaccharide Biosynthesis Protein SpsA, Chain A"/>
    <property type="match status" value="1"/>
</dbReference>
<dbReference type="PANTHER" id="PTHR22916:SF51">
    <property type="entry name" value="GLYCOSYLTRANSFERASE EPSH-RELATED"/>
    <property type="match status" value="1"/>
</dbReference>
<keyword evidence="6" id="KW-1185">Reference proteome</keyword>
<protein>
    <submittedName>
        <fullName evidence="5">Glycosyltransferase involved in cell wall biosynthesis</fullName>
    </submittedName>
</protein>
<evidence type="ECO:0000256" key="1">
    <source>
        <dbReference type="ARBA" id="ARBA00006739"/>
    </source>
</evidence>
<accession>A0ABU0FV60</accession>
<feature type="domain" description="Glycosyltransferase 2-like" evidence="4">
    <location>
        <begin position="5"/>
        <end position="166"/>
    </location>
</feature>
<sequence length="315" mass="36851">MEKISVIIPVYKVEKYLHQCIESIIKQTYNNLEIILVDDGSPDNCGELCDEYMKKDNRIKVIHKENGGLSDARNAGINIATGDYIGFVDSDDFIETDMYEFLYRLIKKHNADISICGISRFQNEVSINKETYEEICFTSELAIKEILNDYKFHSHACDKLFKAELFKTIRFPKGKLYEDVYTAYKLFYNANKIAFNSTPKYYYRITDGSISNSIFSTRDLDLIEASEQLLEFVEDKYPHMLNIQINTYVRHNVALLRKIVDADYYDDLVIGKLRKNVQENLCQYMFSRYKVSSKCFALMVSINYRLASIIYKKLR</sequence>
<dbReference type="PANTHER" id="PTHR22916">
    <property type="entry name" value="GLYCOSYLTRANSFERASE"/>
    <property type="match status" value="1"/>
</dbReference>
<dbReference type="InterPro" id="IPR029044">
    <property type="entry name" value="Nucleotide-diphossugar_trans"/>
</dbReference>
<evidence type="ECO:0000256" key="2">
    <source>
        <dbReference type="ARBA" id="ARBA00022676"/>
    </source>
</evidence>
<dbReference type="InterPro" id="IPR001173">
    <property type="entry name" value="Glyco_trans_2-like"/>
</dbReference>
<dbReference type="SUPFAM" id="SSF53448">
    <property type="entry name" value="Nucleotide-diphospho-sugar transferases"/>
    <property type="match status" value="1"/>
</dbReference>
<dbReference type="Proteomes" id="UP001242313">
    <property type="component" value="Unassembled WGS sequence"/>
</dbReference>